<evidence type="ECO:0000256" key="1">
    <source>
        <dbReference type="SAM" id="MobiDB-lite"/>
    </source>
</evidence>
<evidence type="ECO:0000256" key="2">
    <source>
        <dbReference type="SAM" id="SignalP"/>
    </source>
</evidence>
<sequence>MQTLMVIVAFFSASIVAQSGCQDGIQRILAPLSSYNPAQEFCSEKFPRTITITSTVASVQPEIFKRDVFSSRAHIKRPHPSGPELLEPRSRLSRRAGDNEADVLLSIGLAQAAKVVSTLCSCIAPPATITEFAFMPFTWITTEELPSFLPNSPSTSPQIEPSTTTSPTLIAIVTTSSTTLQRIESEFLIEPTQLISKSTRTTMVESNLPFHTSTLTTTTSLESSPRVLLDSTPQTTSPTASTLTPSPNRPTEPDLSTLIDTFGLSTGTITESIVFDVITTSTSPSSTSISQQVPQPISFTTTRFTTEMPSTSHYLEFGFSDSQVTSTTTSEDASTPEITPVITPPEFTANFTPEFDSQNTTSTTQGMTTPTSEATTTTLVITSITLTTTSTDPDTTSTTLETIIITADTTTSTTQAGPTALESNSTIQETTTTITPTTTSTTREMTTPTTEATATILLITSITLTTTSTDPDTTSTILETTIITSDTTTSTTQADPTALENTSAIPETTTTTPEFITPDPNPLFTLTLSSEWFTPYPEFATPEPAPVFTITLPSGEFTPHPEFTTSEPTPNPDYSWAYSGAHARLYARADARA</sequence>
<proteinExistence type="predicted"/>
<dbReference type="EMBL" id="KN847521">
    <property type="protein sequence ID" value="KIV95955.1"/>
    <property type="molecule type" value="Genomic_DNA"/>
</dbReference>
<keyword evidence="4" id="KW-1185">Reference proteome</keyword>
<name>A0A0D1X2G4_EXOME</name>
<reference evidence="3 4" key="1">
    <citation type="submission" date="2015-01" db="EMBL/GenBank/DDBJ databases">
        <title>The Genome Sequence of Exophiala mesophila CBS40295.</title>
        <authorList>
            <consortium name="The Broad Institute Genomics Platform"/>
            <person name="Cuomo C."/>
            <person name="de Hoog S."/>
            <person name="Gorbushina A."/>
            <person name="Stielow B."/>
            <person name="Teixiera M."/>
            <person name="Abouelleil A."/>
            <person name="Chapman S.B."/>
            <person name="Priest M."/>
            <person name="Young S.K."/>
            <person name="Wortman J."/>
            <person name="Nusbaum C."/>
            <person name="Birren B."/>
        </authorList>
    </citation>
    <scope>NUCLEOTIDE SEQUENCE [LARGE SCALE GENOMIC DNA]</scope>
    <source>
        <strain evidence="3 4">CBS 40295</strain>
    </source>
</reference>
<accession>A0A0D1X2G4</accession>
<evidence type="ECO:0000313" key="3">
    <source>
        <dbReference type="EMBL" id="KIV95955.1"/>
    </source>
</evidence>
<dbReference type="VEuPathDB" id="FungiDB:PV10_03543"/>
<dbReference type="HOGENOM" id="CLU_460060_0_0_1"/>
<feature type="region of interest" description="Disordered" evidence="1">
    <location>
        <begin position="325"/>
        <end position="345"/>
    </location>
</feature>
<feature type="signal peptide" evidence="2">
    <location>
        <begin position="1"/>
        <end position="17"/>
    </location>
</feature>
<protein>
    <submittedName>
        <fullName evidence="3">Uncharacterized protein</fullName>
    </submittedName>
</protein>
<evidence type="ECO:0000313" key="4">
    <source>
        <dbReference type="Proteomes" id="UP000054302"/>
    </source>
</evidence>
<dbReference type="GeneID" id="27321388"/>
<feature type="compositionally biased region" description="Low complexity" evidence="1">
    <location>
        <begin position="335"/>
        <end position="345"/>
    </location>
</feature>
<gene>
    <name evidence="3" type="ORF">PV10_03543</name>
</gene>
<dbReference type="OMA" id="MPSTSHY"/>
<dbReference type="AlphaFoldDB" id="A0A0D1X2G4"/>
<feature type="chain" id="PRO_5002236310" evidence="2">
    <location>
        <begin position="18"/>
        <end position="593"/>
    </location>
</feature>
<feature type="compositionally biased region" description="Low complexity" evidence="1">
    <location>
        <begin position="215"/>
        <end position="224"/>
    </location>
</feature>
<keyword evidence="2" id="KW-0732">Signal</keyword>
<feature type="compositionally biased region" description="Low complexity" evidence="1">
    <location>
        <begin position="231"/>
        <end position="246"/>
    </location>
</feature>
<dbReference type="RefSeq" id="XP_016227529.1">
    <property type="nucleotide sequence ID" value="XM_016368011.1"/>
</dbReference>
<feature type="region of interest" description="Disordered" evidence="1">
    <location>
        <begin position="215"/>
        <end position="253"/>
    </location>
</feature>
<dbReference type="Proteomes" id="UP000054302">
    <property type="component" value="Unassembled WGS sequence"/>
</dbReference>
<organism evidence="3 4">
    <name type="scientific">Exophiala mesophila</name>
    <name type="common">Black yeast-like fungus</name>
    <dbReference type="NCBI Taxonomy" id="212818"/>
    <lineage>
        <taxon>Eukaryota</taxon>
        <taxon>Fungi</taxon>
        <taxon>Dikarya</taxon>
        <taxon>Ascomycota</taxon>
        <taxon>Pezizomycotina</taxon>
        <taxon>Eurotiomycetes</taxon>
        <taxon>Chaetothyriomycetidae</taxon>
        <taxon>Chaetothyriales</taxon>
        <taxon>Herpotrichiellaceae</taxon>
        <taxon>Exophiala</taxon>
    </lineage>
</organism>